<dbReference type="Pfam" id="PF00432">
    <property type="entry name" value="Prenyltrans"/>
    <property type="match status" value="1"/>
</dbReference>
<evidence type="ECO:0000259" key="10">
    <source>
        <dbReference type="Pfam" id="PF00432"/>
    </source>
</evidence>
<keyword evidence="7" id="KW-0677">Repeat</keyword>
<gene>
    <name evidence="11" type="ORF">WICPIJ_009068</name>
</gene>
<comment type="caution">
    <text evidence="11">The sequence shown here is derived from an EMBL/GenBank/DDBJ whole genome shotgun (WGS) entry which is preliminary data.</text>
</comment>
<keyword evidence="5 9" id="KW-0808">Transferase</keyword>
<dbReference type="EC" id="2.5.1.58" evidence="2 9"/>
<dbReference type="GO" id="GO:0004660">
    <property type="term" value="F:protein farnesyltransferase activity"/>
    <property type="evidence" value="ECO:0007669"/>
    <property type="project" value="UniProtKB-UniRule"/>
</dbReference>
<evidence type="ECO:0000256" key="6">
    <source>
        <dbReference type="ARBA" id="ARBA00022723"/>
    </source>
</evidence>
<evidence type="ECO:0000256" key="9">
    <source>
        <dbReference type="RuleBase" id="RU365056"/>
    </source>
</evidence>
<evidence type="ECO:0000256" key="3">
    <source>
        <dbReference type="ARBA" id="ARBA00015798"/>
    </source>
</evidence>
<keyword evidence="4 9" id="KW-0637">Prenyltransferase</keyword>
<reference evidence="11" key="2">
    <citation type="submission" date="2021-01" db="EMBL/GenBank/DDBJ databases">
        <authorList>
            <person name="Schikora-Tamarit M.A."/>
        </authorList>
    </citation>
    <scope>NUCLEOTIDE SEQUENCE</scope>
    <source>
        <strain evidence="11">CBS2887</strain>
    </source>
</reference>
<evidence type="ECO:0000256" key="7">
    <source>
        <dbReference type="ARBA" id="ARBA00022737"/>
    </source>
</evidence>
<evidence type="ECO:0000256" key="2">
    <source>
        <dbReference type="ARBA" id="ARBA00012702"/>
    </source>
</evidence>
<keyword evidence="8 9" id="KW-0862">Zinc</keyword>
<dbReference type="EMBL" id="JAEUBG010005248">
    <property type="protein sequence ID" value="KAH3676488.1"/>
    <property type="molecule type" value="Genomic_DNA"/>
</dbReference>
<protein>
    <recommendedName>
        <fullName evidence="3 9">Protein farnesyltransferase subunit beta</fullName>
        <shortName evidence="9">FTase-beta</shortName>
        <ecNumber evidence="2 9">2.5.1.58</ecNumber>
    </recommendedName>
</protein>
<proteinExistence type="inferred from homology"/>
<dbReference type="SUPFAM" id="SSF48239">
    <property type="entry name" value="Terpenoid cyclases/Protein prenyltransferases"/>
    <property type="match status" value="1"/>
</dbReference>
<evidence type="ECO:0000313" key="12">
    <source>
        <dbReference type="Proteomes" id="UP000774326"/>
    </source>
</evidence>
<name>A0A9P8TEE0_WICPI</name>
<evidence type="ECO:0000256" key="5">
    <source>
        <dbReference type="ARBA" id="ARBA00022679"/>
    </source>
</evidence>
<dbReference type="InterPro" id="IPR045089">
    <property type="entry name" value="PGGT1B-like"/>
</dbReference>
<dbReference type="GO" id="GO:0005965">
    <property type="term" value="C:protein farnesyltransferase complex"/>
    <property type="evidence" value="ECO:0007669"/>
    <property type="project" value="UniProtKB-UniRule"/>
</dbReference>
<comment type="subunit">
    <text evidence="9">Heterodimer of an alpha and a beta subunit.</text>
</comment>
<keyword evidence="12" id="KW-1185">Reference proteome</keyword>
<dbReference type="Gene3D" id="1.50.10.20">
    <property type="match status" value="1"/>
</dbReference>
<dbReference type="CDD" id="cd02893">
    <property type="entry name" value="FTase"/>
    <property type="match status" value="1"/>
</dbReference>
<dbReference type="PANTHER" id="PTHR11774:SF6">
    <property type="entry name" value="PROTEIN FARNESYLTRANSFERASE SUBUNIT BETA"/>
    <property type="match status" value="1"/>
</dbReference>
<dbReference type="AlphaFoldDB" id="A0A9P8TEE0"/>
<dbReference type="PANTHER" id="PTHR11774">
    <property type="entry name" value="GERANYLGERANYL TRANSFERASE TYPE BETA SUBUNIT"/>
    <property type="match status" value="1"/>
</dbReference>
<sequence>MSIYEKSKKTKYILSLLGKKRSAQTTITSRDEEEVELEQDEDEDLISDLQYELLSEMTTKELNLEQELFSQTIEAQRSTEQEIKTYFDKCLKDGAVPHLDRSKHANFLRFSLGQLPPAFKMLDHSQPWLYYWSTNCLALLGEEVSEDIKRKLISKLFTMMSSDGGIGGGPGQIGHVAAAYSGVLAFANIGTEEDWAKIDRKAMYQWLMALKNEDGSFCMHIGGESDTRAVYCVLTIASTLNILTEELIEGTAEWIGRCQTYEGGIGASPFDEAHGGYTYCAMAGLLILGRDTFLKHINLEKLIHWIAERQLPLEGGFSGRTNKLVDGCYSFWIGGLIPMFDVLLPEGQTTEVTSRAALMNYLLCACQDERMGGLRDKPGKMPDYYHTQYGLLGVIISQSKFSINEETLKKYSEVTPLDAFPYAFESTDIDSSISQFDEVDRVGKVNPIFPVAEGVINKFKDYWLKKDGQL</sequence>
<evidence type="ECO:0000313" key="11">
    <source>
        <dbReference type="EMBL" id="KAH3676488.1"/>
    </source>
</evidence>
<comment type="similarity">
    <text evidence="1 9">Belongs to the protein prenyltransferase subunit beta family.</text>
</comment>
<evidence type="ECO:0000256" key="1">
    <source>
        <dbReference type="ARBA" id="ARBA00010497"/>
    </source>
</evidence>
<dbReference type="InterPro" id="IPR001330">
    <property type="entry name" value="Prenyltrans"/>
</dbReference>
<reference evidence="11" key="1">
    <citation type="journal article" date="2021" name="Open Biol.">
        <title>Shared evolutionary footprints suggest mitochondrial oxidative damage underlies multiple complex I losses in fungi.</title>
        <authorList>
            <person name="Schikora-Tamarit M.A."/>
            <person name="Marcet-Houben M."/>
            <person name="Nosek J."/>
            <person name="Gabaldon T."/>
        </authorList>
    </citation>
    <scope>NUCLEOTIDE SEQUENCE</scope>
    <source>
        <strain evidence="11">CBS2887</strain>
    </source>
</reference>
<dbReference type="Proteomes" id="UP000774326">
    <property type="component" value="Unassembled WGS sequence"/>
</dbReference>
<evidence type="ECO:0000256" key="8">
    <source>
        <dbReference type="ARBA" id="ARBA00022833"/>
    </source>
</evidence>
<dbReference type="GO" id="GO:0097354">
    <property type="term" value="P:prenylation"/>
    <property type="evidence" value="ECO:0007669"/>
    <property type="project" value="UniProtKB-UniRule"/>
</dbReference>
<dbReference type="OrthoDB" id="10261146at2759"/>
<dbReference type="InterPro" id="IPR008930">
    <property type="entry name" value="Terpenoid_cyclase/PrenylTrfase"/>
</dbReference>
<comment type="catalytic activity">
    <reaction evidence="9">
        <text>L-cysteinyl-[protein] + (2E,6E)-farnesyl diphosphate = S-(2E,6E)-farnesyl-L-cysteinyl-[protein] + diphosphate</text>
        <dbReference type="Rhea" id="RHEA:13345"/>
        <dbReference type="Rhea" id="RHEA-COMP:10131"/>
        <dbReference type="Rhea" id="RHEA-COMP:11535"/>
        <dbReference type="ChEBI" id="CHEBI:29950"/>
        <dbReference type="ChEBI" id="CHEBI:33019"/>
        <dbReference type="ChEBI" id="CHEBI:86019"/>
        <dbReference type="ChEBI" id="CHEBI:175763"/>
    </reaction>
</comment>
<dbReference type="InterPro" id="IPR026872">
    <property type="entry name" value="FTB"/>
</dbReference>
<keyword evidence="6 9" id="KW-0479">Metal-binding</keyword>
<organism evidence="11 12">
    <name type="scientific">Wickerhamomyces pijperi</name>
    <name type="common">Yeast</name>
    <name type="synonym">Pichia pijperi</name>
    <dbReference type="NCBI Taxonomy" id="599730"/>
    <lineage>
        <taxon>Eukaryota</taxon>
        <taxon>Fungi</taxon>
        <taxon>Dikarya</taxon>
        <taxon>Ascomycota</taxon>
        <taxon>Saccharomycotina</taxon>
        <taxon>Saccharomycetes</taxon>
        <taxon>Phaffomycetales</taxon>
        <taxon>Wickerhamomycetaceae</taxon>
        <taxon>Wickerhamomyces</taxon>
    </lineage>
</organism>
<evidence type="ECO:0000256" key="4">
    <source>
        <dbReference type="ARBA" id="ARBA00022602"/>
    </source>
</evidence>
<accession>A0A9P8TEE0</accession>
<feature type="domain" description="Prenyltransferase alpha-alpha toroid" evidence="10">
    <location>
        <begin position="99"/>
        <end position="416"/>
    </location>
</feature>
<comment type="function">
    <text evidence="9">Catalyzes the transfer of a farnesyl moiety from farnesyl diphosphate to a cysteine at the fourth position from the C-terminus of several proteins. The beta subunit is responsible for peptide-binding.</text>
</comment>
<comment type="cofactor">
    <cofactor evidence="9">
        <name>Zn(2+)</name>
        <dbReference type="ChEBI" id="CHEBI:29105"/>
    </cofactor>
    <text evidence="9">Binds 1 zinc ion per subunit.</text>
</comment>
<dbReference type="GO" id="GO:0008270">
    <property type="term" value="F:zinc ion binding"/>
    <property type="evidence" value="ECO:0007669"/>
    <property type="project" value="UniProtKB-UniRule"/>
</dbReference>